<reference evidence="1 2" key="1">
    <citation type="submission" date="2019-08" db="EMBL/GenBank/DDBJ databases">
        <title>Pelomicrobium methylotrophicum gen. nov., sp. nov. a moderately thermophilic, facultatively anaerobic, lithoautotrophic and methylotrophic bacterium isolated from a terrestrial mud volcano.</title>
        <authorList>
            <person name="Slobodkina G.B."/>
            <person name="Merkel A.Y."/>
            <person name="Slobodkin A.I."/>
        </authorList>
    </citation>
    <scope>NUCLEOTIDE SEQUENCE [LARGE SCALE GENOMIC DNA]</scope>
    <source>
        <strain evidence="1 2">SM250</strain>
    </source>
</reference>
<gene>
    <name evidence="1" type="ORF">FR698_09395</name>
</gene>
<evidence type="ECO:0000313" key="1">
    <source>
        <dbReference type="EMBL" id="TXF11548.1"/>
    </source>
</evidence>
<accession>A0A5C7EKI8</accession>
<dbReference type="EMBL" id="VPFL01000012">
    <property type="protein sequence ID" value="TXF11548.1"/>
    <property type="molecule type" value="Genomic_DNA"/>
</dbReference>
<comment type="caution">
    <text evidence="1">The sequence shown here is derived from an EMBL/GenBank/DDBJ whole genome shotgun (WGS) entry which is preliminary data.</text>
</comment>
<organism evidence="1 2">
    <name type="scientific">Pelomicrobium methylotrophicum</name>
    <dbReference type="NCBI Taxonomy" id="2602750"/>
    <lineage>
        <taxon>Bacteria</taxon>
        <taxon>Pseudomonadati</taxon>
        <taxon>Pseudomonadota</taxon>
        <taxon>Hydrogenophilia</taxon>
        <taxon>Hydrogenophilia incertae sedis</taxon>
        <taxon>Pelomicrobium</taxon>
    </lineage>
</organism>
<dbReference type="InParanoid" id="A0A5C7EKI8"/>
<dbReference type="RefSeq" id="WP_147799947.1">
    <property type="nucleotide sequence ID" value="NZ_VPFL01000012.1"/>
</dbReference>
<sequence length="195" mass="22423">MDEEYRVDMERRLKMQNPAWRMPYRLSNQDENAYAEMLGVIGEELTRRLRRRSRLVRFVDDERWDPVVLTDARLAGEIIVRCARWLLLARNGALTPERSSALLGEDFSFWDCQPMSGAIGIMAILECRDARKIACRSPGARAGLRHVLVRRRVIDENGALLIAMESIKGMLRAIDVNIDVERVLRALGRPEDALF</sequence>
<dbReference type="AlphaFoldDB" id="A0A5C7EKI8"/>
<dbReference type="Proteomes" id="UP000321201">
    <property type="component" value="Unassembled WGS sequence"/>
</dbReference>
<proteinExistence type="predicted"/>
<name>A0A5C7EKI8_9PROT</name>
<keyword evidence="2" id="KW-1185">Reference proteome</keyword>
<evidence type="ECO:0000313" key="2">
    <source>
        <dbReference type="Proteomes" id="UP000321201"/>
    </source>
</evidence>
<protein>
    <submittedName>
        <fullName evidence="1">Uncharacterized protein</fullName>
    </submittedName>
</protein>